<organism evidence="1 2">
    <name type="scientific">Vibrio cholerae</name>
    <dbReference type="NCBI Taxonomy" id="666"/>
    <lineage>
        <taxon>Bacteria</taxon>
        <taxon>Pseudomonadati</taxon>
        <taxon>Pseudomonadota</taxon>
        <taxon>Gammaproteobacteria</taxon>
        <taxon>Vibrionales</taxon>
        <taxon>Vibrionaceae</taxon>
        <taxon>Vibrio</taxon>
    </lineage>
</organism>
<sequence>MIQVIFSVLSDKPSAYSRNAGVYGAKSTTLTAHKATNQTLSQPVNRDSSLPFALNMVLSAPILSLVYNAA</sequence>
<dbReference type="Proteomes" id="UP000323583">
    <property type="component" value="Unassembled WGS sequence"/>
</dbReference>
<gene>
    <name evidence="1" type="ORF">FXE67_15230</name>
</gene>
<dbReference type="EMBL" id="VSGZ01000037">
    <property type="protein sequence ID" value="TXY91363.1"/>
    <property type="molecule type" value="Genomic_DNA"/>
</dbReference>
<dbReference type="AlphaFoldDB" id="A0A5C9QU75"/>
<protein>
    <submittedName>
        <fullName evidence="1">Uncharacterized protein</fullName>
    </submittedName>
</protein>
<evidence type="ECO:0000313" key="2">
    <source>
        <dbReference type="Proteomes" id="UP000323583"/>
    </source>
</evidence>
<proteinExistence type="predicted"/>
<evidence type="ECO:0000313" key="1">
    <source>
        <dbReference type="EMBL" id="TXY91363.1"/>
    </source>
</evidence>
<reference evidence="1 2" key="1">
    <citation type="submission" date="2019-06" db="EMBL/GenBank/DDBJ databases">
        <title>Vibrio cholerae phylogeny based on whole-genome sequencing reveals genetic diversity and population strucutre.</title>
        <authorList>
            <person name="Zhiqiu Y."/>
            <person name="Bin L."/>
            <person name="Lingyan J."/>
        </authorList>
    </citation>
    <scope>NUCLEOTIDE SEQUENCE [LARGE SCALE GENOMIC DNA]</scope>
    <source>
        <strain evidence="1 2">N2768</strain>
    </source>
</reference>
<name>A0A5C9QU75_VIBCL</name>
<comment type="caution">
    <text evidence="1">The sequence shown here is derived from an EMBL/GenBank/DDBJ whole genome shotgun (WGS) entry which is preliminary data.</text>
</comment>
<accession>A0A5C9QU75</accession>